<evidence type="ECO:0000256" key="3">
    <source>
        <dbReference type="ARBA" id="ARBA00023125"/>
    </source>
</evidence>
<keyword evidence="5" id="KW-0539">Nucleus</keyword>
<keyword evidence="9" id="KW-1185">Reference proteome</keyword>
<dbReference type="GO" id="GO:0005634">
    <property type="term" value="C:nucleus"/>
    <property type="evidence" value="ECO:0007669"/>
    <property type="project" value="UniProtKB-SubCell"/>
</dbReference>
<evidence type="ECO:0000256" key="2">
    <source>
        <dbReference type="ARBA" id="ARBA00023015"/>
    </source>
</evidence>
<name>A0A9X0BWG5_9EURO</name>
<organism evidence="8 9">
    <name type="scientific">Penicillium desertorum</name>
    <dbReference type="NCBI Taxonomy" id="1303715"/>
    <lineage>
        <taxon>Eukaryota</taxon>
        <taxon>Fungi</taxon>
        <taxon>Dikarya</taxon>
        <taxon>Ascomycota</taxon>
        <taxon>Pezizomycotina</taxon>
        <taxon>Eurotiomycetes</taxon>
        <taxon>Eurotiomycetidae</taxon>
        <taxon>Eurotiales</taxon>
        <taxon>Aspergillaceae</taxon>
        <taxon>Penicillium</taxon>
    </lineage>
</organism>
<dbReference type="Gene3D" id="4.10.240.10">
    <property type="entry name" value="Zn(2)-C6 fungal-type DNA-binding domain"/>
    <property type="match status" value="1"/>
</dbReference>
<reference evidence="8" key="2">
    <citation type="journal article" date="2023" name="IMA Fungus">
        <title>Comparative genomic study of the Penicillium genus elucidates a diverse pangenome and 15 lateral gene transfer events.</title>
        <authorList>
            <person name="Petersen C."/>
            <person name="Sorensen T."/>
            <person name="Nielsen M.R."/>
            <person name="Sondergaard T.E."/>
            <person name="Sorensen J.L."/>
            <person name="Fitzpatrick D.A."/>
            <person name="Frisvad J.C."/>
            <person name="Nielsen K.L."/>
        </authorList>
    </citation>
    <scope>NUCLEOTIDE SEQUENCE</scope>
    <source>
        <strain evidence="8">IBT 17660</strain>
    </source>
</reference>
<comment type="caution">
    <text evidence="8">The sequence shown here is derived from an EMBL/GenBank/DDBJ whole genome shotgun (WGS) entry which is preliminary data.</text>
</comment>
<evidence type="ECO:0000256" key="6">
    <source>
        <dbReference type="SAM" id="MobiDB-lite"/>
    </source>
</evidence>
<keyword evidence="4" id="KW-0804">Transcription</keyword>
<reference evidence="8" key="1">
    <citation type="submission" date="2022-12" db="EMBL/GenBank/DDBJ databases">
        <authorList>
            <person name="Petersen C."/>
        </authorList>
    </citation>
    <scope>NUCLEOTIDE SEQUENCE</scope>
    <source>
        <strain evidence="8">IBT 17660</strain>
    </source>
</reference>
<evidence type="ECO:0000313" key="8">
    <source>
        <dbReference type="EMBL" id="KAJ5487288.1"/>
    </source>
</evidence>
<dbReference type="Proteomes" id="UP001147760">
    <property type="component" value="Unassembled WGS sequence"/>
</dbReference>
<evidence type="ECO:0000259" key="7">
    <source>
        <dbReference type="PROSITE" id="PS00463"/>
    </source>
</evidence>
<dbReference type="PANTHER" id="PTHR31845">
    <property type="entry name" value="FINGER DOMAIN PROTEIN, PUTATIVE-RELATED"/>
    <property type="match status" value="1"/>
</dbReference>
<dbReference type="PROSITE" id="PS00463">
    <property type="entry name" value="ZN2_CY6_FUNGAL_1"/>
    <property type="match status" value="1"/>
</dbReference>
<dbReference type="GO" id="GO:0008270">
    <property type="term" value="F:zinc ion binding"/>
    <property type="evidence" value="ECO:0007669"/>
    <property type="project" value="InterPro"/>
</dbReference>
<dbReference type="InterPro" id="IPR051089">
    <property type="entry name" value="prtT"/>
</dbReference>
<feature type="domain" description="Zn(2)-C6 fungal-type" evidence="7">
    <location>
        <begin position="17"/>
        <end position="47"/>
    </location>
</feature>
<dbReference type="GO" id="GO:0000981">
    <property type="term" value="F:DNA-binding transcription factor activity, RNA polymerase II-specific"/>
    <property type="evidence" value="ECO:0007669"/>
    <property type="project" value="InterPro"/>
</dbReference>
<protein>
    <recommendedName>
        <fullName evidence="7">Zn(2)-C6 fungal-type domain-containing protein</fullName>
    </recommendedName>
</protein>
<dbReference type="InterPro" id="IPR036864">
    <property type="entry name" value="Zn2-C6_fun-type_DNA-bd_sf"/>
</dbReference>
<evidence type="ECO:0000313" key="9">
    <source>
        <dbReference type="Proteomes" id="UP001147760"/>
    </source>
</evidence>
<gene>
    <name evidence="8" type="ORF">N7530_001588</name>
</gene>
<proteinExistence type="predicted"/>
<evidence type="ECO:0000256" key="4">
    <source>
        <dbReference type="ARBA" id="ARBA00023163"/>
    </source>
</evidence>
<dbReference type="AlphaFoldDB" id="A0A9X0BWG5"/>
<accession>A0A9X0BWG5</accession>
<dbReference type="InterPro" id="IPR001138">
    <property type="entry name" value="Zn2Cys6_DnaBD"/>
</dbReference>
<keyword evidence="3" id="KW-0238">DNA-binding</keyword>
<dbReference type="GO" id="GO:0000976">
    <property type="term" value="F:transcription cis-regulatory region binding"/>
    <property type="evidence" value="ECO:0007669"/>
    <property type="project" value="TreeGrafter"/>
</dbReference>
<dbReference type="CDD" id="cd12148">
    <property type="entry name" value="fungal_TF_MHR"/>
    <property type="match status" value="1"/>
</dbReference>
<evidence type="ECO:0000256" key="5">
    <source>
        <dbReference type="ARBA" id="ARBA00023242"/>
    </source>
</evidence>
<evidence type="ECO:0000256" key="1">
    <source>
        <dbReference type="ARBA" id="ARBA00004123"/>
    </source>
</evidence>
<comment type="subcellular location">
    <subcellularLocation>
        <location evidence="1">Nucleus</location>
    </subcellularLocation>
</comment>
<feature type="region of interest" description="Disordered" evidence="6">
    <location>
        <begin position="83"/>
        <end position="126"/>
    </location>
</feature>
<dbReference type="PANTHER" id="PTHR31845:SF32">
    <property type="entry name" value="MISCELLANEOUS ZN(II)2CYS6 TRANSCRIPTION FACTOR (EUROFUNG)-RELATED"/>
    <property type="match status" value="1"/>
</dbReference>
<feature type="compositionally biased region" description="Polar residues" evidence="6">
    <location>
        <begin position="109"/>
        <end position="124"/>
    </location>
</feature>
<sequence>MESAQIPGGTPAPYGSACMNCSRAKCKCIIPATGTGCERCQRLRKECRPAQTVRKRNKPKSSSNTAHLEAKIDWIMSAFEKGGAAPSLPPNRQPVNLGQSQRHDPRQSAPITQTRTSISSSNAEEGQYPAQFLPSYDRDILGLIYVPPAMAQKYLDQFRTRNLQYLPFVYIPSNVTSDQLREKYPFLWVCIMEVITCTNPEKSDSFGKITNHIHQRVMLDIAPSMDLLLGIMTFISWVTYSKRPFLNVYAHILMAVVAELGINKSVPTEYSAMHSFKVAIGMKQTPPTARTLEERRAVLGCFLISSSFITSAALAMSRIDAMRWTPHMEESLSVLTEAKECPEDELLIALVKIHLVLDRVYQLRRVGEAFISLPFYLDSFKNQLDTAKSQIPPHLQQHSMTNKTKRVLLMYLYNAEIVIHELSIGAPAMPHSPDLHRLDSLYASLRATKGWLEVWLELEGEEYLQISCVIFFQFTRAIVNLYKLTILEDPAWSKSMVRDTANVLEYLNRNEAVIRKCPEYTTFDQRREMNILEKGSRMVQGMRMNWEPKLMEMWRPNMPVSNGIDSGTIQSDAILPDVMPFGGIDEAWMMDFLGSL</sequence>
<keyword evidence="2" id="KW-0805">Transcription regulation</keyword>
<dbReference type="EMBL" id="JAPWDO010000001">
    <property type="protein sequence ID" value="KAJ5487288.1"/>
    <property type="molecule type" value="Genomic_DNA"/>
</dbReference>
<dbReference type="OrthoDB" id="1600564at2759"/>